<dbReference type="Proteomes" id="UP000199228">
    <property type="component" value="Unassembled WGS sequence"/>
</dbReference>
<dbReference type="InterPro" id="IPR009875">
    <property type="entry name" value="PilZ_domain"/>
</dbReference>
<keyword evidence="3" id="KW-0282">Flagellum</keyword>
<keyword evidence="4" id="KW-1185">Reference proteome</keyword>
<dbReference type="InterPro" id="IPR009926">
    <property type="entry name" value="T3SS_YcgR_PilZN"/>
</dbReference>
<protein>
    <submittedName>
        <fullName evidence="3">C-di-GMP-binding flagellar brake protein YcgR, contains PilZNR and PilZ domains</fullName>
    </submittedName>
</protein>
<dbReference type="AlphaFoldDB" id="A0A1G6API4"/>
<accession>A0A1G6API4</accession>
<dbReference type="STRING" id="1732.SAMN02910417_00817"/>
<proteinExistence type="predicted"/>
<evidence type="ECO:0000259" key="2">
    <source>
        <dbReference type="Pfam" id="PF12945"/>
    </source>
</evidence>
<evidence type="ECO:0000259" key="1">
    <source>
        <dbReference type="Pfam" id="PF07238"/>
    </source>
</evidence>
<gene>
    <name evidence="3" type="ORF">SAMN02910417_00817</name>
</gene>
<evidence type="ECO:0000313" key="3">
    <source>
        <dbReference type="EMBL" id="SDB10346.1"/>
    </source>
</evidence>
<feature type="domain" description="Type III secretion system flagellar brake protein YcgR PilZN" evidence="2">
    <location>
        <begin position="8"/>
        <end position="88"/>
    </location>
</feature>
<evidence type="ECO:0000313" key="4">
    <source>
        <dbReference type="Proteomes" id="UP000199228"/>
    </source>
</evidence>
<dbReference type="Pfam" id="PF12945">
    <property type="entry name" value="PilZNR"/>
    <property type="match status" value="1"/>
</dbReference>
<dbReference type="Pfam" id="PF07238">
    <property type="entry name" value="PilZ"/>
    <property type="match status" value="1"/>
</dbReference>
<feature type="domain" description="PilZ" evidence="1">
    <location>
        <begin position="138"/>
        <end position="230"/>
    </location>
</feature>
<reference evidence="3 4" key="1">
    <citation type="submission" date="2016-10" db="EMBL/GenBank/DDBJ databases">
        <authorList>
            <person name="de Groot N.N."/>
        </authorList>
    </citation>
    <scope>NUCLEOTIDE SEQUENCE [LARGE SCALE GENOMIC DNA]</scope>
    <source>
        <strain evidence="3 4">DSM 3217</strain>
    </source>
</reference>
<keyword evidence="3" id="KW-0966">Cell projection</keyword>
<sequence>MPLERFNPGDKIDIKVVKNINQIMGNQTVLIFKSSIFDINEDGSIRIAMPTQAGKTILFPVGTDFEAIVYTKKGLFSVDCMVRQRFNDDGLLTLDVDLVSDIKKFQRREFFRLSKLIDVSYFRIPLEEGLEIEEQYQKALLTQPNELLHGTIVNISGGGVKLLLSHPLEKDELILVKFFLSDSNDNKLYQLMAQTIECEISERIKNKYAVRLKFVALDKSIQDTLIKQIFLEERKIIKKV</sequence>
<dbReference type="RefSeq" id="WP_090172471.1">
    <property type="nucleotide sequence ID" value="NZ_FMXR01000006.1"/>
</dbReference>
<dbReference type="SUPFAM" id="SSF141371">
    <property type="entry name" value="PilZ domain-like"/>
    <property type="match status" value="1"/>
</dbReference>
<keyword evidence="3" id="KW-0969">Cilium</keyword>
<organism evidence="3 4">
    <name type="scientific">Eubacterium oxidoreducens</name>
    <dbReference type="NCBI Taxonomy" id="1732"/>
    <lineage>
        <taxon>Bacteria</taxon>
        <taxon>Bacillati</taxon>
        <taxon>Bacillota</taxon>
        <taxon>Clostridia</taxon>
        <taxon>Eubacteriales</taxon>
        <taxon>Eubacteriaceae</taxon>
        <taxon>Eubacterium</taxon>
    </lineage>
</organism>
<dbReference type="OrthoDB" id="9783080at2"/>
<dbReference type="Gene3D" id="2.40.10.220">
    <property type="entry name" value="predicted glycosyltransferase like domains"/>
    <property type="match status" value="1"/>
</dbReference>
<dbReference type="GO" id="GO:0035438">
    <property type="term" value="F:cyclic-di-GMP binding"/>
    <property type="evidence" value="ECO:0007669"/>
    <property type="project" value="InterPro"/>
</dbReference>
<name>A0A1G6API4_EUBOX</name>
<dbReference type="EMBL" id="FMXR01000006">
    <property type="protein sequence ID" value="SDB10346.1"/>
    <property type="molecule type" value="Genomic_DNA"/>
</dbReference>